<accession>A0AAD6FQE0</accession>
<evidence type="ECO:0000259" key="1">
    <source>
        <dbReference type="Pfam" id="PF01498"/>
    </source>
</evidence>
<dbReference type="InterPro" id="IPR036397">
    <property type="entry name" value="RNaseH_sf"/>
</dbReference>
<dbReference type="Gene3D" id="3.30.420.10">
    <property type="entry name" value="Ribonuclease H-like superfamily/Ribonuclease H"/>
    <property type="match status" value="1"/>
</dbReference>
<keyword evidence="3" id="KW-1185">Reference proteome</keyword>
<dbReference type="Proteomes" id="UP001219934">
    <property type="component" value="Unassembled WGS sequence"/>
</dbReference>
<name>A0AAD6FQE0_9TELE</name>
<gene>
    <name evidence="2" type="ORF">JOQ06_006375</name>
</gene>
<evidence type="ECO:0000313" key="3">
    <source>
        <dbReference type="Proteomes" id="UP001219934"/>
    </source>
</evidence>
<feature type="domain" description="Transposase Tc1-like" evidence="1">
    <location>
        <begin position="6"/>
        <end position="77"/>
    </location>
</feature>
<dbReference type="GO" id="GO:0015074">
    <property type="term" value="P:DNA integration"/>
    <property type="evidence" value="ECO:0007669"/>
    <property type="project" value="InterPro"/>
</dbReference>
<organism evidence="2 3">
    <name type="scientific">Pogonophryne albipinna</name>
    <dbReference type="NCBI Taxonomy" id="1090488"/>
    <lineage>
        <taxon>Eukaryota</taxon>
        <taxon>Metazoa</taxon>
        <taxon>Chordata</taxon>
        <taxon>Craniata</taxon>
        <taxon>Vertebrata</taxon>
        <taxon>Euteleostomi</taxon>
        <taxon>Actinopterygii</taxon>
        <taxon>Neopterygii</taxon>
        <taxon>Teleostei</taxon>
        <taxon>Neoteleostei</taxon>
        <taxon>Acanthomorphata</taxon>
        <taxon>Eupercaria</taxon>
        <taxon>Perciformes</taxon>
        <taxon>Notothenioidei</taxon>
        <taxon>Pogonophryne</taxon>
    </lineage>
</organism>
<protein>
    <recommendedName>
        <fullName evidence="1">Transposase Tc1-like domain-containing protein</fullName>
    </recommendedName>
</protein>
<dbReference type="Pfam" id="PF01498">
    <property type="entry name" value="HTH_Tnp_Tc3_2"/>
    <property type="match status" value="1"/>
</dbReference>
<proteinExistence type="predicted"/>
<sequence length="175" mass="19529">MTARAQRRMLNEVKKNPRVSARDLKKSLAHANISVDESTIRKTLNKNGVHGRTPRRKPLLSRKNIAAALKFAKEHLDVPQHYWQNILWTDETKVELLLPPLLAALTQPSKCRVAIAICYIAYLSVSVPRNNRGLSLPPVFISGVHLSRPPVHILLPCRGSSSSPQQSSTSVHLAR</sequence>
<dbReference type="InterPro" id="IPR002492">
    <property type="entry name" value="Transposase_Tc1-like"/>
</dbReference>
<dbReference type="GO" id="GO:0003677">
    <property type="term" value="F:DNA binding"/>
    <property type="evidence" value="ECO:0007669"/>
    <property type="project" value="InterPro"/>
</dbReference>
<dbReference type="GO" id="GO:0006313">
    <property type="term" value="P:DNA transposition"/>
    <property type="evidence" value="ECO:0007669"/>
    <property type="project" value="InterPro"/>
</dbReference>
<dbReference type="EMBL" id="JAPTMU010000005">
    <property type="protein sequence ID" value="KAJ4943882.1"/>
    <property type="molecule type" value="Genomic_DNA"/>
</dbReference>
<comment type="caution">
    <text evidence="2">The sequence shown here is derived from an EMBL/GenBank/DDBJ whole genome shotgun (WGS) entry which is preliminary data.</text>
</comment>
<reference evidence="2" key="1">
    <citation type="submission" date="2022-11" db="EMBL/GenBank/DDBJ databases">
        <title>Chromosome-level genome of Pogonophryne albipinna.</title>
        <authorList>
            <person name="Jo E."/>
        </authorList>
    </citation>
    <scope>NUCLEOTIDE SEQUENCE</scope>
    <source>
        <strain evidence="2">SGF0006</strain>
        <tissue evidence="2">Muscle</tissue>
    </source>
</reference>
<evidence type="ECO:0000313" key="2">
    <source>
        <dbReference type="EMBL" id="KAJ4943882.1"/>
    </source>
</evidence>
<dbReference type="AlphaFoldDB" id="A0AAD6FQE0"/>